<name>A0A165FCS7_9APHY</name>
<protein>
    <submittedName>
        <fullName evidence="3">Uncharacterized protein</fullName>
    </submittedName>
</protein>
<dbReference type="RefSeq" id="XP_040766513.1">
    <property type="nucleotide sequence ID" value="XM_040912310.1"/>
</dbReference>
<keyword evidence="2" id="KW-0472">Membrane</keyword>
<evidence type="ECO:0000313" key="3">
    <source>
        <dbReference type="EMBL" id="KZT08773.1"/>
    </source>
</evidence>
<feature type="region of interest" description="Disordered" evidence="1">
    <location>
        <begin position="45"/>
        <end position="75"/>
    </location>
</feature>
<keyword evidence="2" id="KW-0812">Transmembrane</keyword>
<organism evidence="3 4">
    <name type="scientific">Laetiporus sulphureus 93-53</name>
    <dbReference type="NCBI Taxonomy" id="1314785"/>
    <lineage>
        <taxon>Eukaryota</taxon>
        <taxon>Fungi</taxon>
        <taxon>Dikarya</taxon>
        <taxon>Basidiomycota</taxon>
        <taxon>Agaricomycotina</taxon>
        <taxon>Agaricomycetes</taxon>
        <taxon>Polyporales</taxon>
        <taxon>Laetiporus</taxon>
    </lineage>
</organism>
<proteinExistence type="predicted"/>
<accession>A0A165FCS7</accession>
<keyword evidence="2" id="KW-1133">Transmembrane helix</keyword>
<dbReference type="GeneID" id="63829338"/>
<evidence type="ECO:0000313" key="4">
    <source>
        <dbReference type="Proteomes" id="UP000076871"/>
    </source>
</evidence>
<evidence type="ECO:0000256" key="1">
    <source>
        <dbReference type="SAM" id="MobiDB-lite"/>
    </source>
</evidence>
<keyword evidence="4" id="KW-1185">Reference proteome</keyword>
<dbReference type="Proteomes" id="UP000076871">
    <property type="component" value="Unassembled WGS sequence"/>
</dbReference>
<sequence>MVCSHRPRTDVQSKANRASARIGWAIGCFAKILILIALRAAVGRKKGSGVPPSPTYGDSAHISRQRVSSAPGEGKCRQWTDTSHIHGAFLQDALEWPSGTASAVLVCGLYSVHAASARRAIFRCSHRRGRQSYARKSSARLGETQLCNARVSETRPEALQAPALPVDRHQTTCRAVDGPADDGHTGTQAQCESPGYAHTIAEFSRTVSRRAVSRRLHIAPLRL</sequence>
<dbReference type="InParanoid" id="A0A165FCS7"/>
<evidence type="ECO:0000256" key="2">
    <source>
        <dbReference type="SAM" id="Phobius"/>
    </source>
</evidence>
<feature type="transmembrane region" description="Helical" evidence="2">
    <location>
        <begin position="22"/>
        <end position="42"/>
    </location>
</feature>
<gene>
    <name evidence="3" type="ORF">LAESUDRAFT_757482</name>
</gene>
<dbReference type="EMBL" id="KV427614">
    <property type="protein sequence ID" value="KZT08773.1"/>
    <property type="molecule type" value="Genomic_DNA"/>
</dbReference>
<reference evidence="3 4" key="1">
    <citation type="journal article" date="2016" name="Mol. Biol. Evol.">
        <title>Comparative Genomics of Early-Diverging Mushroom-Forming Fungi Provides Insights into the Origins of Lignocellulose Decay Capabilities.</title>
        <authorList>
            <person name="Nagy L.G."/>
            <person name="Riley R."/>
            <person name="Tritt A."/>
            <person name="Adam C."/>
            <person name="Daum C."/>
            <person name="Floudas D."/>
            <person name="Sun H."/>
            <person name="Yadav J.S."/>
            <person name="Pangilinan J."/>
            <person name="Larsson K.H."/>
            <person name="Matsuura K."/>
            <person name="Barry K."/>
            <person name="Labutti K."/>
            <person name="Kuo R."/>
            <person name="Ohm R.A."/>
            <person name="Bhattacharya S.S."/>
            <person name="Shirouzu T."/>
            <person name="Yoshinaga Y."/>
            <person name="Martin F.M."/>
            <person name="Grigoriev I.V."/>
            <person name="Hibbett D.S."/>
        </authorList>
    </citation>
    <scope>NUCLEOTIDE SEQUENCE [LARGE SCALE GENOMIC DNA]</scope>
    <source>
        <strain evidence="3 4">93-53</strain>
    </source>
</reference>
<dbReference type="AlphaFoldDB" id="A0A165FCS7"/>